<evidence type="ECO:0000256" key="9">
    <source>
        <dbReference type="ARBA" id="ARBA00023004"/>
    </source>
</evidence>
<dbReference type="AlphaFoldDB" id="A0A0S4XP36"/>
<dbReference type="GO" id="GO:0046872">
    <property type="term" value="F:metal ion binding"/>
    <property type="evidence" value="ECO:0007669"/>
    <property type="project" value="UniProtKB-KW"/>
</dbReference>
<evidence type="ECO:0000313" key="13">
    <source>
        <dbReference type="EMBL" id="CUV65521.1"/>
    </source>
</evidence>
<keyword evidence="13" id="KW-0326">Glycosidase</keyword>
<dbReference type="Pfam" id="PF03167">
    <property type="entry name" value="UDG"/>
    <property type="match status" value="1"/>
</dbReference>
<evidence type="ECO:0000256" key="3">
    <source>
        <dbReference type="ARBA" id="ARBA00012030"/>
    </source>
</evidence>
<evidence type="ECO:0000256" key="10">
    <source>
        <dbReference type="ARBA" id="ARBA00023014"/>
    </source>
</evidence>
<evidence type="ECO:0000259" key="12">
    <source>
        <dbReference type="SMART" id="SM00986"/>
    </source>
</evidence>
<keyword evidence="7" id="KW-0227">DNA damage</keyword>
<dbReference type="GO" id="GO:0051539">
    <property type="term" value="F:4 iron, 4 sulfur cluster binding"/>
    <property type="evidence" value="ECO:0007669"/>
    <property type="project" value="UniProtKB-KW"/>
</dbReference>
<name>A0A0S4XP36_9BACT</name>
<evidence type="ECO:0000256" key="1">
    <source>
        <dbReference type="ARBA" id="ARBA00001400"/>
    </source>
</evidence>
<proteinExistence type="inferred from homology"/>
<dbReference type="SMART" id="SM00986">
    <property type="entry name" value="UDG"/>
    <property type="match status" value="1"/>
</dbReference>
<evidence type="ECO:0000256" key="4">
    <source>
        <dbReference type="ARBA" id="ARBA00019403"/>
    </source>
</evidence>
<keyword evidence="9" id="KW-0408">Iron</keyword>
<dbReference type="SUPFAM" id="SSF52141">
    <property type="entry name" value="Uracil-DNA glycosylase-like"/>
    <property type="match status" value="1"/>
</dbReference>
<dbReference type="GO" id="GO:0006281">
    <property type="term" value="P:DNA repair"/>
    <property type="evidence" value="ECO:0007669"/>
    <property type="project" value="UniProtKB-KW"/>
</dbReference>
<dbReference type="NCBIfam" id="TIGR00758">
    <property type="entry name" value="UDG_fam4"/>
    <property type="match status" value="1"/>
</dbReference>
<comment type="catalytic activity">
    <reaction evidence="1">
        <text>Hydrolyzes single-stranded DNA or mismatched double-stranded DNA and polynucleotides, releasing free uracil.</text>
        <dbReference type="EC" id="3.2.2.27"/>
    </reaction>
</comment>
<evidence type="ECO:0000256" key="7">
    <source>
        <dbReference type="ARBA" id="ARBA00022763"/>
    </source>
</evidence>
<evidence type="ECO:0000256" key="11">
    <source>
        <dbReference type="ARBA" id="ARBA00023204"/>
    </source>
</evidence>
<organism evidence="13">
    <name type="scientific">Sulfurovum sp. enrichment culture clone C5</name>
    <dbReference type="NCBI Taxonomy" id="497650"/>
    <lineage>
        <taxon>Bacteria</taxon>
        <taxon>Pseudomonadati</taxon>
        <taxon>Campylobacterota</taxon>
        <taxon>Epsilonproteobacteria</taxon>
        <taxon>Campylobacterales</taxon>
        <taxon>Sulfurovaceae</taxon>
        <taxon>Sulfurovum</taxon>
        <taxon>environmental samples</taxon>
    </lineage>
</organism>
<dbReference type="PANTHER" id="PTHR33693:SF1">
    <property type="entry name" value="TYPE-4 URACIL-DNA GLYCOSYLASE"/>
    <property type="match status" value="1"/>
</dbReference>
<comment type="similarity">
    <text evidence="2">Belongs to the uracil-DNA glycosylase (UDG) superfamily. Type 4 (UDGa) family.</text>
</comment>
<feature type="domain" description="Uracil-DNA glycosylase-like" evidence="12">
    <location>
        <begin position="66"/>
        <end position="213"/>
    </location>
</feature>
<evidence type="ECO:0000256" key="8">
    <source>
        <dbReference type="ARBA" id="ARBA00022801"/>
    </source>
</evidence>
<dbReference type="EMBL" id="FAXN01000038">
    <property type="protein sequence ID" value="CUV65521.1"/>
    <property type="molecule type" value="Genomic_DNA"/>
</dbReference>
<reference evidence="13" key="1">
    <citation type="submission" date="2015-11" db="EMBL/GenBank/DDBJ databases">
        <authorList>
            <person name="Zhang Y."/>
            <person name="Guo Z."/>
        </authorList>
    </citation>
    <scope>NUCLEOTIDE SEQUENCE</scope>
    <source>
        <strain evidence="13">BN30871</strain>
    </source>
</reference>
<dbReference type="PANTHER" id="PTHR33693">
    <property type="entry name" value="TYPE-5 URACIL-DNA GLYCOSYLASE"/>
    <property type="match status" value="1"/>
</dbReference>
<dbReference type="InterPro" id="IPR005122">
    <property type="entry name" value="Uracil-DNA_glycosylase-like"/>
</dbReference>
<dbReference type="CDD" id="cd10030">
    <property type="entry name" value="UDG-F4_TTUDGA_SPO1dp_like"/>
    <property type="match status" value="1"/>
</dbReference>
<protein>
    <recommendedName>
        <fullName evidence="4">Type-4 uracil-DNA glycosylase</fullName>
        <ecNumber evidence="3">3.2.2.27</ecNumber>
    </recommendedName>
</protein>
<dbReference type="Gene3D" id="3.40.470.10">
    <property type="entry name" value="Uracil-DNA glycosylase-like domain"/>
    <property type="match status" value="1"/>
</dbReference>
<dbReference type="InterPro" id="IPR005273">
    <property type="entry name" value="Ura-DNA_glyco_family4"/>
</dbReference>
<dbReference type="GO" id="GO:0004844">
    <property type="term" value="F:uracil DNA N-glycosylase activity"/>
    <property type="evidence" value="ECO:0007669"/>
    <property type="project" value="UniProtKB-EC"/>
</dbReference>
<keyword evidence="10" id="KW-0411">Iron-sulfur</keyword>
<dbReference type="EC" id="3.2.2.27" evidence="3"/>
<accession>A0A0S4XP36</accession>
<gene>
    <name evidence="13" type="primary">ung</name>
    <name evidence="13" type="ORF">BN3087_380037</name>
</gene>
<keyword evidence="8 13" id="KW-0378">Hydrolase</keyword>
<evidence type="ECO:0000256" key="2">
    <source>
        <dbReference type="ARBA" id="ARBA00006521"/>
    </source>
</evidence>
<keyword evidence="5" id="KW-0004">4Fe-4S</keyword>
<sequence length="224" mass="25296">MDKITKAQQIKQLLILKSLGYKYYNPSLLEQNQNIINLPENIDNLKKEALGCHLCSLSKTRTNVVFGEGNLHAKIMFIGEAPGETEDSLGRPFVGKSGELLTTMIENVLGLKREDVYISNIVKCRPPNNRNPLEEEARTCLPFLKKQIDIIKPKIIVTLGSVALKYLTTNEFQISKVRGTVIKQDNLVIIPTFHPSYLLRNPSAKKDAFEDLKSIKKLYEEIIG</sequence>
<evidence type="ECO:0000256" key="6">
    <source>
        <dbReference type="ARBA" id="ARBA00022723"/>
    </source>
</evidence>
<dbReference type="SMART" id="SM00987">
    <property type="entry name" value="UreE_C"/>
    <property type="match status" value="1"/>
</dbReference>
<keyword evidence="11" id="KW-0234">DNA repair</keyword>
<keyword evidence="6" id="KW-0479">Metal-binding</keyword>
<evidence type="ECO:0000256" key="5">
    <source>
        <dbReference type="ARBA" id="ARBA00022485"/>
    </source>
</evidence>
<dbReference type="InterPro" id="IPR036895">
    <property type="entry name" value="Uracil-DNA_glycosylase-like_sf"/>
</dbReference>
<dbReference type="InterPro" id="IPR051536">
    <property type="entry name" value="UDG_Type-4/5"/>
</dbReference>